<dbReference type="EMBL" id="OZ075134">
    <property type="protein sequence ID" value="CAL4991957.1"/>
    <property type="molecule type" value="Genomic_DNA"/>
</dbReference>
<sequence>MAYVTREITGLAFLLLFLLLSSSCLSTVFGESVLGRKAGTPNDETVDEVAAAFQRRARYAVIFDGGSTGSRVHVFKFDKQMDLVKIGDDIEFFAQVKPGLSAYAGEPQEAANSVAPLLEKAKGVVPKWLQKRTPLKLGATAGLRLIGEEKSEEILEAVRDLVKSKSKFQYNPKWITVLEGSQEGSYLWIALNYLLGNLGGDFTKTVGVVDLGGGSVQMAYAISDGAAANAPVVPEGQDPYVTQEYLKEKPYNLYVHSYLYYGLLAARAEILKATNGPFSYCILGGFSGIYNYNGNDYDATAPPEGASYDKCRDGATAALNLGANCETKNCTFNGVWNGGGGAGQANLYVASYFYDRASQVGIIDDDAPNGKSTPAAFADAALKVCSLSVEDAKAAYPKAWDVEYLCMDLVYEYTLLVDGFGLEPTQEFTLVTKVKYGEYYVDAAWPLGDAIETLSSQKAEPSRMIDNI</sequence>
<evidence type="ECO:0000313" key="7">
    <source>
        <dbReference type="EMBL" id="CAL4991957.1"/>
    </source>
</evidence>
<gene>
    <name evidence="7" type="ORF">URODEC1_LOCUS60881</name>
</gene>
<evidence type="ECO:0000313" key="8">
    <source>
        <dbReference type="Proteomes" id="UP001497457"/>
    </source>
</evidence>
<dbReference type="PROSITE" id="PS01238">
    <property type="entry name" value="GDA1_CD39_NTPASE"/>
    <property type="match status" value="1"/>
</dbReference>
<keyword evidence="6" id="KW-0732">Signal</keyword>
<feature type="binding site" evidence="4">
    <location>
        <begin position="213"/>
        <end position="217"/>
    </location>
    <ligand>
        <name>ATP</name>
        <dbReference type="ChEBI" id="CHEBI:30616"/>
    </ligand>
</feature>
<reference evidence="7 8" key="2">
    <citation type="submission" date="2024-10" db="EMBL/GenBank/DDBJ databases">
        <authorList>
            <person name="Ryan C."/>
        </authorList>
    </citation>
    <scope>NUCLEOTIDE SEQUENCE [LARGE SCALE GENOMIC DNA]</scope>
</reference>
<feature type="signal peptide" evidence="6">
    <location>
        <begin position="1"/>
        <end position="30"/>
    </location>
</feature>
<name>A0ABC9B2K2_9POAL</name>
<dbReference type="PANTHER" id="PTHR11782">
    <property type="entry name" value="ADENOSINE/GUANOSINE DIPHOSPHATASE"/>
    <property type="match status" value="1"/>
</dbReference>
<organism evidence="7 8">
    <name type="scientific">Urochloa decumbens</name>
    <dbReference type="NCBI Taxonomy" id="240449"/>
    <lineage>
        <taxon>Eukaryota</taxon>
        <taxon>Viridiplantae</taxon>
        <taxon>Streptophyta</taxon>
        <taxon>Embryophyta</taxon>
        <taxon>Tracheophyta</taxon>
        <taxon>Spermatophyta</taxon>
        <taxon>Magnoliopsida</taxon>
        <taxon>Liliopsida</taxon>
        <taxon>Poales</taxon>
        <taxon>Poaceae</taxon>
        <taxon>PACMAD clade</taxon>
        <taxon>Panicoideae</taxon>
        <taxon>Panicodae</taxon>
        <taxon>Paniceae</taxon>
        <taxon>Melinidinae</taxon>
        <taxon>Urochloa</taxon>
    </lineage>
</organism>
<evidence type="ECO:0000256" key="5">
    <source>
        <dbReference type="RuleBase" id="RU003833"/>
    </source>
</evidence>
<feature type="active site" description="Proton acceptor" evidence="3">
    <location>
        <position position="183"/>
    </location>
</feature>
<accession>A0ABC9B2K2</accession>
<dbReference type="Proteomes" id="UP001497457">
    <property type="component" value="Chromosome 24b"/>
</dbReference>
<comment type="similarity">
    <text evidence="1 5">Belongs to the GDA1/CD39 NTPase family.</text>
</comment>
<protein>
    <recommendedName>
        <fullName evidence="9">Apyrase</fullName>
    </recommendedName>
</protein>
<keyword evidence="8" id="KW-1185">Reference proteome</keyword>
<evidence type="ECO:0000256" key="3">
    <source>
        <dbReference type="PIRSR" id="PIRSR600407-1"/>
    </source>
</evidence>
<proteinExistence type="inferred from homology"/>
<dbReference type="PANTHER" id="PTHR11782:SF123">
    <property type="entry name" value="GDA1_CD39 FAMILY PROTEIN, EXPRESSED"/>
    <property type="match status" value="1"/>
</dbReference>
<keyword evidence="4" id="KW-0067">ATP-binding</keyword>
<dbReference type="Gene3D" id="3.30.420.150">
    <property type="entry name" value="Exopolyphosphatase. Domain 2"/>
    <property type="match status" value="1"/>
</dbReference>
<evidence type="ECO:0000256" key="6">
    <source>
        <dbReference type="SAM" id="SignalP"/>
    </source>
</evidence>
<dbReference type="AlphaFoldDB" id="A0ABC9B2K2"/>
<keyword evidence="2 5" id="KW-0378">Hydrolase</keyword>
<dbReference type="GO" id="GO:0016787">
    <property type="term" value="F:hydrolase activity"/>
    <property type="evidence" value="ECO:0007669"/>
    <property type="project" value="UniProtKB-KW"/>
</dbReference>
<evidence type="ECO:0000256" key="2">
    <source>
        <dbReference type="ARBA" id="ARBA00022801"/>
    </source>
</evidence>
<dbReference type="Gene3D" id="3.30.420.40">
    <property type="match status" value="1"/>
</dbReference>
<dbReference type="InterPro" id="IPR000407">
    <property type="entry name" value="GDA1_CD39_NTPase"/>
</dbReference>
<dbReference type="PROSITE" id="PS51257">
    <property type="entry name" value="PROKAR_LIPOPROTEIN"/>
    <property type="match status" value="1"/>
</dbReference>
<evidence type="ECO:0008006" key="9">
    <source>
        <dbReference type="Google" id="ProtNLM"/>
    </source>
</evidence>
<evidence type="ECO:0000256" key="4">
    <source>
        <dbReference type="PIRSR" id="PIRSR600407-2"/>
    </source>
</evidence>
<reference evidence="8" key="1">
    <citation type="submission" date="2024-06" db="EMBL/GenBank/DDBJ databases">
        <authorList>
            <person name="Ryan C."/>
        </authorList>
    </citation>
    <scope>NUCLEOTIDE SEQUENCE [LARGE SCALE GENOMIC DNA]</scope>
</reference>
<feature type="chain" id="PRO_5044879635" description="Apyrase" evidence="6">
    <location>
        <begin position="31"/>
        <end position="468"/>
    </location>
</feature>
<evidence type="ECO:0000256" key="1">
    <source>
        <dbReference type="ARBA" id="ARBA00009283"/>
    </source>
</evidence>
<keyword evidence="4" id="KW-0547">Nucleotide-binding</keyword>
<dbReference type="Pfam" id="PF01150">
    <property type="entry name" value="GDA1_CD39"/>
    <property type="match status" value="1"/>
</dbReference>